<evidence type="ECO:0000313" key="8">
    <source>
        <dbReference type="Proteomes" id="UP000256899"/>
    </source>
</evidence>
<comment type="caution">
    <text evidence="7">The sequence shown here is derived from an EMBL/GenBank/DDBJ whole genome shotgun (WGS) entry which is preliminary data.</text>
</comment>
<keyword evidence="6" id="KW-1003">Cell membrane</keyword>
<feature type="transmembrane region" description="Helical" evidence="6">
    <location>
        <begin position="177"/>
        <end position="210"/>
    </location>
</feature>
<organism evidence="7 8">
    <name type="scientific">Thalassotalea euphylliae</name>
    <dbReference type="NCBI Taxonomy" id="1655234"/>
    <lineage>
        <taxon>Bacteria</taxon>
        <taxon>Pseudomonadati</taxon>
        <taxon>Pseudomonadota</taxon>
        <taxon>Gammaproteobacteria</taxon>
        <taxon>Alteromonadales</taxon>
        <taxon>Colwelliaceae</taxon>
        <taxon>Thalassotalea</taxon>
    </lineage>
</organism>
<protein>
    <recommendedName>
        <fullName evidence="6">Probable membrane transporter protein</fullName>
    </recommendedName>
</protein>
<dbReference type="Pfam" id="PF01925">
    <property type="entry name" value="TauE"/>
    <property type="match status" value="1"/>
</dbReference>
<keyword evidence="4 6" id="KW-1133">Transmembrane helix</keyword>
<keyword evidence="5 6" id="KW-0472">Membrane</keyword>
<evidence type="ECO:0000256" key="5">
    <source>
        <dbReference type="ARBA" id="ARBA00023136"/>
    </source>
</evidence>
<name>A0A3E0U5Q4_9GAMM</name>
<feature type="transmembrane region" description="Helical" evidence="6">
    <location>
        <begin position="147"/>
        <end position="165"/>
    </location>
</feature>
<dbReference type="Proteomes" id="UP000256899">
    <property type="component" value="Unassembled WGS sequence"/>
</dbReference>
<feature type="transmembrane region" description="Helical" evidence="6">
    <location>
        <begin position="244"/>
        <end position="263"/>
    </location>
</feature>
<feature type="transmembrane region" description="Helical" evidence="6">
    <location>
        <begin position="39"/>
        <end position="67"/>
    </location>
</feature>
<evidence type="ECO:0000256" key="1">
    <source>
        <dbReference type="ARBA" id="ARBA00004141"/>
    </source>
</evidence>
<feature type="transmembrane region" description="Helical" evidence="6">
    <location>
        <begin position="79"/>
        <end position="97"/>
    </location>
</feature>
<dbReference type="PANTHER" id="PTHR43701">
    <property type="entry name" value="MEMBRANE TRANSPORTER PROTEIN MJ0441-RELATED"/>
    <property type="match status" value="1"/>
</dbReference>
<evidence type="ECO:0000256" key="2">
    <source>
        <dbReference type="ARBA" id="ARBA00009142"/>
    </source>
</evidence>
<feature type="transmembrane region" description="Helical" evidence="6">
    <location>
        <begin position="217"/>
        <end position="238"/>
    </location>
</feature>
<evidence type="ECO:0000256" key="3">
    <source>
        <dbReference type="ARBA" id="ARBA00022692"/>
    </source>
</evidence>
<feature type="transmembrane region" description="Helical" evidence="6">
    <location>
        <begin position="12"/>
        <end position="33"/>
    </location>
</feature>
<evidence type="ECO:0000256" key="6">
    <source>
        <dbReference type="RuleBase" id="RU363041"/>
    </source>
</evidence>
<keyword evidence="8" id="KW-1185">Reference proteome</keyword>
<comment type="similarity">
    <text evidence="2 6">Belongs to the 4-toluene sulfonate uptake permease (TSUP) (TC 2.A.102) family.</text>
</comment>
<dbReference type="AlphaFoldDB" id="A0A3E0U5Q4"/>
<gene>
    <name evidence="7" type="ORF">DXX94_14855</name>
</gene>
<feature type="transmembrane region" description="Helical" evidence="6">
    <location>
        <begin position="117"/>
        <end position="135"/>
    </location>
</feature>
<dbReference type="PANTHER" id="PTHR43701:SF2">
    <property type="entry name" value="MEMBRANE TRANSPORTER PROTEIN YJNA-RELATED"/>
    <property type="match status" value="1"/>
</dbReference>
<evidence type="ECO:0000256" key="4">
    <source>
        <dbReference type="ARBA" id="ARBA00022989"/>
    </source>
</evidence>
<proteinExistence type="inferred from homology"/>
<comment type="subcellular location">
    <subcellularLocation>
        <location evidence="6">Cell membrane</location>
        <topology evidence="6">Multi-pass membrane protein</topology>
    </subcellularLocation>
    <subcellularLocation>
        <location evidence="1">Membrane</location>
        <topology evidence="1">Multi-pass membrane protein</topology>
    </subcellularLocation>
</comment>
<dbReference type="InterPro" id="IPR051598">
    <property type="entry name" value="TSUP/Inactive_protease-like"/>
</dbReference>
<keyword evidence="3 6" id="KW-0812">Transmembrane</keyword>
<dbReference type="GO" id="GO:0005886">
    <property type="term" value="C:plasma membrane"/>
    <property type="evidence" value="ECO:0007669"/>
    <property type="project" value="UniProtKB-SubCell"/>
</dbReference>
<dbReference type="EMBL" id="QUOT01000001">
    <property type="protein sequence ID" value="REL31893.1"/>
    <property type="molecule type" value="Genomic_DNA"/>
</dbReference>
<dbReference type="InterPro" id="IPR002781">
    <property type="entry name" value="TM_pro_TauE-like"/>
</dbReference>
<dbReference type="RefSeq" id="WP_116017076.1">
    <property type="nucleotide sequence ID" value="NZ_QUOT01000001.1"/>
</dbReference>
<evidence type="ECO:0000313" key="7">
    <source>
        <dbReference type="EMBL" id="REL31893.1"/>
    </source>
</evidence>
<sequence length="292" mass="31924">MTTQTRSPLFSAKFLLPFSLLWVVLVGLSGFPVSQLSEYISYSLLGVLGAIFASSTGAGGGVIFIPMFNHLSFSEIQSIATSFAIQCFGMTAGALTWYHHYHKEKRDLVLWQGFKRIIAVTSIAAIAGIWSIYGANVNSPASLHQSFGWFSLALGLFIVTTVYLLKPKRESSKLQYFDYLAIIAIGYFGGAITAWLSVGVGEVLAIYLILRRFDVTMAVAAAVVVSAFTVWSAIWQHTLISFNVYWQVVIFAGPGAVIGGILAKSLVTYLSARKLKLFFAFWLIAIGLTETL</sequence>
<accession>A0A3E0U5Q4</accession>
<reference evidence="8" key="1">
    <citation type="submission" date="2018-08" db="EMBL/GenBank/DDBJ databases">
        <title>Thalassotalea euphylliae genome.</title>
        <authorList>
            <person name="Summers S."/>
            <person name="Rice S.A."/>
            <person name="Freckelton M.L."/>
            <person name="Nedved B.T."/>
            <person name="Hadfield M.G."/>
        </authorList>
    </citation>
    <scope>NUCLEOTIDE SEQUENCE [LARGE SCALE GENOMIC DNA]</scope>
    <source>
        <strain evidence="8">H3</strain>
    </source>
</reference>